<feature type="non-terminal residue" evidence="2">
    <location>
        <position position="1"/>
    </location>
</feature>
<feature type="transmembrane region" description="Helical" evidence="1">
    <location>
        <begin position="160"/>
        <end position="178"/>
    </location>
</feature>
<dbReference type="EMBL" id="UOEU01000705">
    <property type="protein sequence ID" value="VAW38445.1"/>
    <property type="molecule type" value="Genomic_DNA"/>
</dbReference>
<accession>A0A3B0V4G2</accession>
<sequence length="365" mass="41031">AGMITFAFGLAATLLEPFATTADLTLNLFNAQRLFVLLPALFWLGAIIWLIPNQAAWEDRYGRQRLLLGIALACIILYAIAIGFIIIPQAQTLSLGWVAFIGLDLFVLGLVITMLDASDRGEVWLSHFLRSLDYAFFTALIFAGQLVLVIVYWTGLTYPMVLLLVGSVTTAVFIHTFADPVQSLVDRIAFFNAPQLRTSRAVQRVEADAAQRLDEEVKLLALDKKEFGRLTRRALSQMGNLPKLASNPLTRLPQVTERLAQNGQAVSTLARAAELKSILAESIAQLKPRGEAIFGTTDAWRHYNALYFPYVVGLRPYSRRALHHDEYQEVLAWFRSQIPERTLYNWQNAAAQMVARDLREQSRYT</sequence>
<feature type="transmembrane region" description="Helical" evidence="1">
    <location>
        <begin position="134"/>
        <end position="154"/>
    </location>
</feature>
<organism evidence="2">
    <name type="scientific">hydrothermal vent metagenome</name>
    <dbReference type="NCBI Taxonomy" id="652676"/>
    <lineage>
        <taxon>unclassified sequences</taxon>
        <taxon>metagenomes</taxon>
        <taxon>ecological metagenomes</taxon>
    </lineage>
</organism>
<name>A0A3B0V4G2_9ZZZZ</name>
<keyword evidence="1" id="KW-0472">Membrane</keyword>
<protein>
    <submittedName>
        <fullName evidence="2">Uncharacterized protein</fullName>
    </submittedName>
</protein>
<proteinExistence type="predicted"/>
<evidence type="ECO:0000256" key="1">
    <source>
        <dbReference type="SAM" id="Phobius"/>
    </source>
</evidence>
<feature type="transmembrane region" description="Helical" evidence="1">
    <location>
        <begin position="31"/>
        <end position="51"/>
    </location>
</feature>
<keyword evidence="1" id="KW-0812">Transmembrane</keyword>
<dbReference type="AlphaFoldDB" id="A0A3B0V4G2"/>
<keyword evidence="1" id="KW-1133">Transmembrane helix</keyword>
<feature type="transmembrane region" description="Helical" evidence="1">
    <location>
        <begin position="93"/>
        <end position="113"/>
    </location>
</feature>
<reference evidence="2" key="1">
    <citation type="submission" date="2018-06" db="EMBL/GenBank/DDBJ databases">
        <authorList>
            <person name="Zhirakovskaya E."/>
        </authorList>
    </citation>
    <scope>NUCLEOTIDE SEQUENCE</scope>
</reference>
<feature type="transmembrane region" description="Helical" evidence="1">
    <location>
        <begin position="66"/>
        <end position="87"/>
    </location>
</feature>
<evidence type="ECO:0000313" key="2">
    <source>
        <dbReference type="EMBL" id="VAW38445.1"/>
    </source>
</evidence>
<gene>
    <name evidence="2" type="ORF">MNBD_CHLOROFLEXI01-3420</name>
</gene>